<reference evidence="1 2" key="1">
    <citation type="submission" date="2017-07" db="EMBL/GenBank/DDBJ databases">
        <authorList>
            <person name="Sun Z.S."/>
            <person name="Albrecht U."/>
            <person name="Echele G."/>
            <person name="Lee C.C."/>
        </authorList>
    </citation>
    <scope>NUCLEOTIDE SEQUENCE [LARGE SCALE GENOMIC DNA]</scope>
    <source>
        <strain evidence="1 2">DSM 14827</strain>
    </source>
</reference>
<keyword evidence="2" id="KW-1185">Reference proteome</keyword>
<name>A0A239PP72_9RHOB</name>
<evidence type="ECO:0000313" key="1">
    <source>
        <dbReference type="EMBL" id="SNT71928.1"/>
    </source>
</evidence>
<dbReference type="Proteomes" id="UP000198307">
    <property type="component" value="Unassembled WGS sequence"/>
</dbReference>
<gene>
    <name evidence="1" type="ORF">SAMN05444959_102450</name>
</gene>
<proteinExistence type="predicted"/>
<sequence>MPDVTRHENQLLDDIFRRKILDALSKASIGLPDIVGPISDS</sequence>
<dbReference type="EMBL" id="FZQB01000002">
    <property type="protein sequence ID" value="SNT71928.1"/>
    <property type="molecule type" value="Genomic_DNA"/>
</dbReference>
<protein>
    <submittedName>
        <fullName evidence="1">Uncharacterized protein</fullName>
    </submittedName>
</protein>
<dbReference type="AlphaFoldDB" id="A0A239PP72"/>
<evidence type="ECO:0000313" key="2">
    <source>
        <dbReference type="Proteomes" id="UP000198307"/>
    </source>
</evidence>
<accession>A0A239PP72</accession>
<organism evidence="1 2">
    <name type="scientific">Paracoccus seriniphilus</name>
    <dbReference type="NCBI Taxonomy" id="184748"/>
    <lineage>
        <taxon>Bacteria</taxon>
        <taxon>Pseudomonadati</taxon>
        <taxon>Pseudomonadota</taxon>
        <taxon>Alphaproteobacteria</taxon>
        <taxon>Rhodobacterales</taxon>
        <taxon>Paracoccaceae</taxon>
        <taxon>Paracoccus</taxon>
    </lineage>
</organism>